<gene>
    <name evidence="4" type="ORF">LTR09_005051</name>
</gene>
<evidence type="ECO:0000259" key="3">
    <source>
        <dbReference type="Pfam" id="PF23658"/>
    </source>
</evidence>
<comment type="caution">
    <text evidence="4">The sequence shown here is derived from an EMBL/GenBank/DDBJ whole genome shotgun (WGS) entry which is preliminary data.</text>
</comment>
<feature type="signal peptide" evidence="2">
    <location>
        <begin position="1"/>
        <end position="16"/>
    </location>
</feature>
<dbReference type="Pfam" id="PF23658">
    <property type="entry name" value="PDZ_CPAF_rel"/>
    <property type="match status" value="1"/>
</dbReference>
<keyword evidence="5" id="KW-1185">Reference proteome</keyword>
<evidence type="ECO:0000256" key="1">
    <source>
        <dbReference type="SAM" id="MobiDB-lite"/>
    </source>
</evidence>
<evidence type="ECO:0000313" key="5">
    <source>
        <dbReference type="Proteomes" id="UP001271007"/>
    </source>
</evidence>
<accession>A0AAJ0GCC4</accession>
<name>A0AAJ0GCC4_9PEZI</name>
<dbReference type="PANTHER" id="PTHR37049">
    <property type="entry name" value="PEPTIDASE S41 FAMILY PROTEIN"/>
    <property type="match status" value="1"/>
</dbReference>
<evidence type="ECO:0000313" key="4">
    <source>
        <dbReference type="EMBL" id="KAK3053771.1"/>
    </source>
</evidence>
<dbReference type="PANTHER" id="PTHR37049:SF4">
    <property type="entry name" value="RHODANESE DOMAIN-CONTAINING PROTEIN"/>
    <property type="match status" value="1"/>
</dbReference>
<dbReference type="InterPro" id="IPR056186">
    <property type="entry name" value="PDZ_CPAF-rel"/>
</dbReference>
<feature type="region of interest" description="Disordered" evidence="1">
    <location>
        <begin position="401"/>
        <end position="425"/>
    </location>
</feature>
<feature type="chain" id="PRO_5042568052" description="CPAF-like PDZ domain-containing protein" evidence="2">
    <location>
        <begin position="17"/>
        <end position="833"/>
    </location>
</feature>
<dbReference type="Gene3D" id="3.90.226.10">
    <property type="entry name" value="2-enoyl-CoA Hydratase, Chain A, domain 1"/>
    <property type="match status" value="1"/>
</dbReference>
<evidence type="ECO:0000256" key="2">
    <source>
        <dbReference type="SAM" id="SignalP"/>
    </source>
</evidence>
<proteinExistence type="predicted"/>
<feature type="compositionally biased region" description="Low complexity" evidence="1">
    <location>
        <begin position="401"/>
        <end position="416"/>
    </location>
</feature>
<protein>
    <recommendedName>
        <fullName evidence="3">CPAF-like PDZ domain-containing protein</fullName>
    </recommendedName>
</protein>
<dbReference type="AlphaFoldDB" id="A0AAJ0GCC4"/>
<sequence length="833" mass="90285">MWSILVVAACAALVNASPAGRGPGDWHKYSHPGWPTPSVYTPPVPAPHWPYKPTVEPSATVPSATSYATGPGITAYPTISANGTASVSVSASASGNSTVSANACASVSELAKSYTRSAGPDATPSVPAALAWECITSVPFNSSAAVALMDSIRPYLNWQTTIEYLKNPPTEYAEKVQPPYDFYAEYERIYDEAKAHNYANERAFGWDLYEVFQRSHDGHFVYYPDSVNLIFSFGRTTPLVSVSKDGQSIPEVYVYADILASSFGNTSFTPSPLAQIDGQDSTEWLLNFSQYGSLQDRDALWNNMFYLLAQVSLGPTGTGVGTFAGGGRGRWVYPGPHTTLTFANGTSVTNENFASVLVPFDGIKNGEDIYKTYFTPPEPENAEELAASSISSSAAPSSVSSSISSSSSSSTTSIPAPGYPTPVIREPNNLNSGYFLEGEGYDDVAVLSVPSFVSSNDDEIPFQIVNTWLINLAKASGKKKLIIDVSANGGGTILQGYDLFKQLFPSILPYGATRFRAHEAFNLIGEEVSWYTGQFPRSINGTNATIQNIESTSWNYRTDVDVNYKNFDSWQEKYGPHAYGPGPDNFTSLIRWNMSDVLTPLNSGGIYISGYGPRANITEQPFAAEDIVIVYDGYCASTCTIFSELMRQQGGVKTIALGGRPNKDIIQAVGGVKGTNDFPYDYILYAVEQPFQIQHFHDDAYYNNTALGQYSDLPLERGVNYVVNSRDGIREGDESETPLQFVYEPADCRIYYTPEMAVDQSAAWKTVADTAFRGVNHCVAGSYGGATSRVKRGVQSKHKIRSDTDIAAHSKAMAEVWTGKGGITQGGDGFMIV</sequence>
<dbReference type="InterPro" id="IPR052766">
    <property type="entry name" value="S41A_metabolite_peptidase"/>
</dbReference>
<feature type="domain" description="CPAF-like PDZ" evidence="3">
    <location>
        <begin position="232"/>
        <end position="360"/>
    </location>
</feature>
<dbReference type="InterPro" id="IPR029045">
    <property type="entry name" value="ClpP/crotonase-like_dom_sf"/>
</dbReference>
<keyword evidence="2" id="KW-0732">Signal</keyword>
<reference evidence="4" key="1">
    <citation type="submission" date="2023-04" db="EMBL/GenBank/DDBJ databases">
        <title>Black Yeasts Isolated from many extreme environments.</title>
        <authorList>
            <person name="Coleine C."/>
            <person name="Stajich J.E."/>
            <person name="Selbmann L."/>
        </authorList>
    </citation>
    <scope>NUCLEOTIDE SEQUENCE</scope>
    <source>
        <strain evidence="4">CCFEE 5312</strain>
    </source>
</reference>
<dbReference type="Proteomes" id="UP001271007">
    <property type="component" value="Unassembled WGS sequence"/>
</dbReference>
<organism evidence="4 5">
    <name type="scientific">Extremus antarcticus</name>
    <dbReference type="NCBI Taxonomy" id="702011"/>
    <lineage>
        <taxon>Eukaryota</taxon>
        <taxon>Fungi</taxon>
        <taxon>Dikarya</taxon>
        <taxon>Ascomycota</taxon>
        <taxon>Pezizomycotina</taxon>
        <taxon>Dothideomycetes</taxon>
        <taxon>Dothideomycetidae</taxon>
        <taxon>Mycosphaerellales</taxon>
        <taxon>Extremaceae</taxon>
        <taxon>Extremus</taxon>
    </lineage>
</organism>
<dbReference type="EMBL" id="JAWDJX010000014">
    <property type="protein sequence ID" value="KAK3053771.1"/>
    <property type="molecule type" value="Genomic_DNA"/>
</dbReference>
<dbReference type="SUPFAM" id="SSF52096">
    <property type="entry name" value="ClpP/crotonase"/>
    <property type="match status" value="1"/>
</dbReference>